<proteinExistence type="predicted"/>
<dbReference type="EMBL" id="HM639990">
    <property type="protein sequence ID" value="ADZ25001.1"/>
    <property type="molecule type" value="Genomic_DNA"/>
</dbReference>
<organism evidence="1">
    <name type="scientific">Sorangium cellulosum</name>
    <name type="common">Polyangium cellulosum</name>
    <dbReference type="NCBI Taxonomy" id="56"/>
    <lineage>
        <taxon>Bacteria</taxon>
        <taxon>Pseudomonadati</taxon>
        <taxon>Myxococcota</taxon>
        <taxon>Polyangia</taxon>
        <taxon>Polyangiales</taxon>
        <taxon>Polyangiaceae</taxon>
        <taxon>Sorangium</taxon>
    </lineage>
</organism>
<name>F1B9Q9_SORCE</name>
<protein>
    <submittedName>
        <fullName evidence="1">Geranylgeranyl reductase</fullName>
    </submittedName>
</protein>
<sequence length="400" mass="43672">MKDAIHERLFALKLGARVAATLFLPFLTGPRDQLSYYEKRPLLTPDEPLGRFVRGVLREQKIEHKAAEVKEFLDAAMPAASRVYLGKAWLQLSVAAGEDGIGLAIFNSNQRIQDAFFAYLTSLGIDTEAARFSRALCQTLSPSAFGMLRAEFFADEPTRYSIFPGWLLDPFRGHGGFAESLRALPAAVRDTPLVRNAERLAAMQAPDLYPYGYGLSFTAGGDIELKLYTTRYDKQTSPLGEGSCLRRLIAAMGVPAAEMRRIQALHDRMWETCGTKAIQVSAAVSDRQVAPDRLALLYCGADLEVTKAAVREFGLVPEAAAVIDAFGARMKVDRAMYLGFGVSAAGLSKRMKLYDAAFFRDASTSVLTDDAAAPVASSSAPRAVEQAPRPFLASLRARRS</sequence>
<dbReference type="AlphaFoldDB" id="F1B9Q9"/>
<accession>F1B9Q9</accession>
<reference evidence="1" key="1">
    <citation type="journal article" date="2011" name="Mol. Biosyst.">
        <title>Insights into the complex biosynthesis of the leupyrrins in Sorangium cellulosum So ce690.</title>
        <authorList>
            <person name="Kopp M."/>
            <person name="Irschik H."/>
            <person name="Gemperlein K."/>
            <person name="Buntin K."/>
            <person name="Meiser P."/>
            <person name="Weissman K.J."/>
            <person name="Bode H.B."/>
            <person name="Muller R."/>
        </authorList>
    </citation>
    <scope>NUCLEOTIDE SEQUENCE</scope>
    <source>
        <strain evidence="1">So ce690</strain>
    </source>
</reference>
<evidence type="ECO:0000313" key="1">
    <source>
        <dbReference type="EMBL" id="ADZ25001.1"/>
    </source>
</evidence>
<gene>
    <name evidence="1" type="primary">leu12</name>
</gene>